<dbReference type="InterPro" id="IPR003593">
    <property type="entry name" value="AAA+_ATPase"/>
</dbReference>
<evidence type="ECO:0000256" key="5">
    <source>
        <dbReference type="ARBA" id="ARBA00022741"/>
    </source>
</evidence>
<accession>A0ABU0AM88</accession>
<dbReference type="Proteomes" id="UP001238088">
    <property type="component" value="Unassembled WGS sequence"/>
</dbReference>
<name>A0ABU0AM88_9BACI</name>
<dbReference type="RefSeq" id="WP_307477672.1">
    <property type="nucleotide sequence ID" value="NZ_JAUSUB010000022.1"/>
</dbReference>
<organism evidence="10 11">
    <name type="scientific">Cytobacillus purgationiresistens</name>
    <dbReference type="NCBI Taxonomy" id="863449"/>
    <lineage>
        <taxon>Bacteria</taxon>
        <taxon>Bacillati</taxon>
        <taxon>Bacillota</taxon>
        <taxon>Bacilli</taxon>
        <taxon>Bacillales</taxon>
        <taxon>Bacillaceae</taxon>
        <taxon>Cytobacillus</taxon>
    </lineage>
</organism>
<dbReference type="InterPro" id="IPR050107">
    <property type="entry name" value="ABC_carbohydrate_import_ATPase"/>
</dbReference>
<keyword evidence="8" id="KW-0472">Membrane</keyword>
<dbReference type="Gene3D" id="3.40.50.300">
    <property type="entry name" value="P-loop containing nucleotide triphosphate hydrolases"/>
    <property type="match status" value="2"/>
</dbReference>
<dbReference type="SUPFAM" id="SSF52540">
    <property type="entry name" value="P-loop containing nucleoside triphosphate hydrolases"/>
    <property type="match status" value="2"/>
</dbReference>
<dbReference type="Pfam" id="PF00005">
    <property type="entry name" value="ABC_tran"/>
    <property type="match status" value="2"/>
</dbReference>
<evidence type="ECO:0000259" key="9">
    <source>
        <dbReference type="PROSITE" id="PS50893"/>
    </source>
</evidence>
<gene>
    <name evidence="10" type="ORF">J2S17_004258</name>
</gene>
<evidence type="ECO:0000256" key="4">
    <source>
        <dbReference type="ARBA" id="ARBA00022737"/>
    </source>
</evidence>
<keyword evidence="3 10" id="KW-0762">Sugar transport</keyword>
<proteinExistence type="predicted"/>
<dbReference type="InterPro" id="IPR003439">
    <property type="entry name" value="ABC_transporter-like_ATP-bd"/>
</dbReference>
<keyword evidence="7" id="KW-1278">Translocase</keyword>
<evidence type="ECO:0000256" key="2">
    <source>
        <dbReference type="ARBA" id="ARBA00022475"/>
    </source>
</evidence>
<dbReference type="PROSITE" id="PS50893">
    <property type="entry name" value="ABC_TRANSPORTER_2"/>
    <property type="match status" value="2"/>
</dbReference>
<protein>
    <submittedName>
        <fullName evidence="10">ABC-type sugar transport system ATPase subunit</fullName>
    </submittedName>
</protein>
<feature type="domain" description="ABC transporter" evidence="9">
    <location>
        <begin position="228"/>
        <end position="486"/>
    </location>
</feature>
<keyword evidence="4" id="KW-0677">Repeat</keyword>
<keyword evidence="11" id="KW-1185">Reference proteome</keyword>
<evidence type="ECO:0000256" key="6">
    <source>
        <dbReference type="ARBA" id="ARBA00022840"/>
    </source>
</evidence>
<evidence type="ECO:0000256" key="8">
    <source>
        <dbReference type="ARBA" id="ARBA00023136"/>
    </source>
</evidence>
<dbReference type="CDD" id="cd03216">
    <property type="entry name" value="ABC_Carb_Monos_I"/>
    <property type="match status" value="1"/>
</dbReference>
<dbReference type="PROSITE" id="PS00211">
    <property type="entry name" value="ABC_TRANSPORTER_1"/>
    <property type="match status" value="1"/>
</dbReference>
<keyword evidence="2" id="KW-1003">Cell membrane</keyword>
<dbReference type="EMBL" id="JAUSUB010000022">
    <property type="protein sequence ID" value="MDQ0272366.1"/>
    <property type="molecule type" value="Genomic_DNA"/>
</dbReference>
<dbReference type="PANTHER" id="PTHR43790:SF3">
    <property type="entry name" value="D-ALLOSE IMPORT ATP-BINDING PROTEIN ALSA-RELATED"/>
    <property type="match status" value="1"/>
</dbReference>
<keyword evidence="5" id="KW-0547">Nucleotide-binding</keyword>
<dbReference type="PANTHER" id="PTHR43790">
    <property type="entry name" value="CARBOHYDRATE TRANSPORT ATP-BINDING PROTEIN MG119-RELATED"/>
    <property type="match status" value="1"/>
</dbReference>
<comment type="caution">
    <text evidence="10">The sequence shown here is derived from an EMBL/GenBank/DDBJ whole genome shotgun (WGS) entry which is preliminary data.</text>
</comment>
<sequence>MEHISKAFSGVQVLNDVLLHLAHGEVLGLLGENGAGKSTLMKILGGIVEKDTGEVRIEGKSVKIDNPRTAINHGISIIHQELVLVPELSATENIFLGRIPKGYIKWQEIIKQTEALFTEMGISLDARMPVGEMSIADQQMVEIAKSISQNAKIIVMDEPTSSLTERETEVLFKMIAKLKAKGVGIIYISHRMDEIFTICDKITVLRDGSYIDTRAISDVTENDIVRMMVGRDISKFFVKEKYHIGKAMLKVDKLSRNGVFNNISFEVKQGEVVGISGLLGAGRSEVAQAIAGIDPYDSGTLHLNEHQINIRIPGDAIAAGIAYVPEDRKQQGLFLQRSVGENLTIPFVKTFSKFGLVSRKKEETTIASYLSQFNVRTPNSKIAIQYLSGGNQQKVLLGRWLGTTPKVLILDEPTRGVDVGAKSEIYHAINELAKDGMAILLISSDLLEILSISDRILVMHEGRLNGEIGREEATEEIIMKYATGVVEV</sequence>
<evidence type="ECO:0000256" key="3">
    <source>
        <dbReference type="ARBA" id="ARBA00022597"/>
    </source>
</evidence>
<evidence type="ECO:0000256" key="1">
    <source>
        <dbReference type="ARBA" id="ARBA00022448"/>
    </source>
</evidence>
<feature type="domain" description="ABC transporter" evidence="9">
    <location>
        <begin position="1"/>
        <end position="232"/>
    </location>
</feature>
<evidence type="ECO:0000313" key="11">
    <source>
        <dbReference type="Proteomes" id="UP001238088"/>
    </source>
</evidence>
<evidence type="ECO:0000256" key="7">
    <source>
        <dbReference type="ARBA" id="ARBA00022967"/>
    </source>
</evidence>
<dbReference type="InterPro" id="IPR027417">
    <property type="entry name" value="P-loop_NTPase"/>
</dbReference>
<reference evidence="10 11" key="1">
    <citation type="submission" date="2023-07" db="EMBL/GenBank/DDBJ databases">
        <title>Genomic Encyclopedia of Type Strains, Phase IV (KMG-IV): sequencing the most valuable type-strain genomes for metagenomic binning, comparative biology and taxonomic classification.</title>
        <authorList>
            <person name="Goeker M."/>
        </authorList>
    </citation>
    <scope>NUCLEOTIDE SEQUENCE [LARGE SCALE GENOMIC DNA]</scope>
    <source>
        <strain evidence="10 11">DSM 23494</strain>
    </source>
</reference>
<dbReference type="InterPro" id="IPR017871">
    <property type="entry name" value="ABC_transporter-like_CS"/>
</dbReference>
<dbReference type="SMART" id="SM00382">
    <property type="entry name" value="AAA"/>
    <property type="match status" value="2"/>
</dbReference>
<evidence type="ECO:0000313" key="10">
    <source>
        <dbReference type="EMBL" id="MDQ0272366.1"/>
    </source>
</evidence>
<keyword evidence="1" id="KW-0813">Transport</keyword>
<dbReference type="CDD" id="cd03215">
    <property type="entry name" value="ABC_Carb_Monos_II"/>
    <property type="match status" value="1"/>
</dbReference>
<keyword evidence="6" id="KW-0067">ATP-binding</keyword>